<proteinExistence type="predicted"/>
<accession>A0A2L2LE46</accession>
<dbReference type="Proteomes" id="UP000237717">
    <property type="component" value="Chromosome I"/>
</dbReference>
<evidence type="ECO:0000313" key="1">
    <source>
        <dbReference type="EMBL" id="AVH42607.1"/>
    </source>
</evidence>
<evidence type="ECO:0000313" key="2">
    <source>
        <dbReference type="Proteomes" id="UP000237717"/>
    </source>
</evidence>
<gene>
    <name evidence="1" type="ORF">At1D1609_25530</name>
</gene>
<reference evidence="1 2" key="1">
    <citation type="submission" date="2018-02" db="EMBL/GenBank/DDBJ databases">
        <title>Complete genome sequence of Agrobacterium tumefaciens 1D1609.</title>
        <authorList>
            <person name="Cho S.-T."/>
            <person name="Haryono M."/>
            <person name="Chang H.-H."/>
            <person name="Santos M.N."/>
            <person name="Lai E.-M."/>
            <person name="Kuo C.-H."/>
        </authorList>
    </citation>
    <scope>NUCLEOTIDE SEQUENCE [LARGE SCALE GENOMIC DNA]</scope>
    <source>
        <strain evidence="1 2">1D1609</strain>
    </source>
</reference>
<dbReference type="AlphaFoldDB" id="A0A2L2LE46"/>
<dbReference type="EMBL" id="CP026924">
    <property type="protein sequence ID" value="AVH42607.1"/>
    <property type="molecule type" value="Genomic_DNA"/>
</dbReference>
<sequence length="31" mass="3238">MCISLNGGLLPAVFSVFQGGKTEKNLSAVQK</sequence>
<protein>
    <submittedName>
        <fullName evidence="1">Uncharacterized protein</fullName>
    </submittedName>
</protein>
<organism evidence="1 2">
    <name type="scientific">Agrobacterium tumefaciens</name>
    <dbReference type="NCBI Taxonomy" id="358"/>
    <lineage>
        <taxon>Bacteria</taxon>
        <taxon>Pseudomonadati</taxon>
        <taxon>Pseudomonadota</taxon>
        <taxon>Alphaproteobacteria</taxon>
        <taxon>Hyphomicrobiales</taxon>
        <taxon>Rhizobiaceae</taxon>
        <taxon>Rhizobium/Agrobacterium group</taxon>
        <taxon>Agrobacterium</taxon>
        <taxon>Agrobacterium tumefaciens complex</taxon>
    </lineage>
</organism>
<name>A0A2L2LE46_AGRTU</name>